<sequence length="65" mass="6934">MSFGTPAIRWLESLGSDDLEIGLTLSFSRTSGRPGFGGLTRFDGVLDIARFGAEAPLRDTGFVVV</sequence>
<protein>
    <submittedName>
        <fullName evidence="1">Uncharacterized protein</fullName>
    </submittedName>
</protein>
<dbReference type="Proteomes" id="UP001217838">
    <property type="component" value="Unassembled WGS sequence"/>
</dbReference>
<comment type="caution">
    <text evidence="1">The sequence shown here is derived from an EMBL/GenBank/DDBJ whole genome shotgun (WGS) entry which is preliminary data.</text>
</comment>
<organism evidence="1 2">
    <name type="scientific">Nannocystis radixulma</name>
    <dbReference type="NCBI Taxonomy" id="2995305"/>
    <lineage>
        <taxon>Bacteria</taxon>
        <taxon>Pseudomonadati</taxon>
        <taxon>Myxococcota</taxon>
        <taxon>Polyangia</taxon>
        <taxon>Nannocystales</taxon>
        <taxon>Nannocystaceae</taxon>
        <taxon>Nannocystis</taxon>
    </lineage>
</organism>
<proteinExistence type="predicted"/>
<keyword evidence="2" id="KW-1185">Reference proteome</keyword>
<dbReference type="RefSeq" id="WP_271993677.1">
    <property type="nucleotide sequence ID" value="NZ_JAQNDN010000001.1"/>
</dbReference>
<dbReference type="EMBL" id="JAQNDN010000001">
    <property type="protein sequence ID" value="MDC0666222.1"/>
    <property type="molecule type" value="Genomic_DNA"/>
</dbReference>
<evidence type="ECO:0000313" key="2">
    <source>
        <dbReference type="Proteomes" id="UP001217838"/>
    </source>
</evidence>
<gene>
    <name evidence="1" type="ORF">POL58_00670</name>
</gene>
<accession>A0ABT5AWK0</accession>
<reference evidence="1 2" key="1">
    <citation type="submission" date="2022-11" db="EMBL/GenBank/DDBJ databases">
        <title>Minimal conservation of predation-associated metabolite biosynthetic gene clusters underscores biosynthetic potential of Myxococcota including descriptions for ten novel species: Archangium lansinium sp. nov., Myxococcus landrumus sp. nov., Nannocystis bai.</title>
        <authorList>
            <person name="Ahearne A."/>
            <person name="Stevens C."/>
            <person name="Dowd S."/>
        </authorList>
    </citation>
    <scope>NUCLEOTIDE SEQUENCE [LARGE SCALE GENOMIC DNA]</scope>
    <source>
        <strain evidence="1 2">NCELM</strain>
    </source>
</reference>
<name>A0ABT5AWK0_9BACT</name>
<evidence type="ECO:0000313" key="1">
    <source>
        <dbReference type="EMBL" id="MDC0666222.1"/>
    </source>
</evidence>